<comment type="caution">
    <text evidence="2">The sequence shown here is derived from an EMBL/GenBank/DDBJ whole genome shotgun (WGS) entry which is preliminary data.</text>
</comment>
<feature type="transmembrane region" description="Helical" evidence="1">
    <location>
        <begin position="270"/>
        <end position="289"/>
    </location>
</feature>
<dbReference type="EMBL" id="WOYG01000001">
    <property type="protein sequence ID" value="NLV11586.1"/>
    <property type="molecule type" value="Genomic_DNA"/>
</dbReference>
<evidence type="ECO:0000313" key="2">
    <source>
        <dbReference type="EMBL" id="NLV11586.1"/>
    </source>
</evidence>
<keyword evidence="1" id="KW-0472">Membrane</keyword>
<name>A0A847UGH7_9EURY</name>
<protein>
    <submittedName>
        <fullName evidence="2">Uncharacterized protein</fullName>
    </submittedName>
</protein>
<organism evidence="2 3">
    <name type="scientific">Halomicrobium mukohataei</name>
    <dbReference type="NCBI Taxonomy" id="57705"/>
    <lineage>
        <taxon>Archaea</taxon>
        <taxon>Methanobacteriati</taxon>
        <taxon>Methanobacteriota</taxon>
        <taxon>Stenosarchaea group</taxon>
        <taxon>Halobacteria</taxon>
        <taxon>Halobacteriales</taxon>
        <taxon>Haloarculaceae</taxon>
        <taxon>Halomicrobium</taxon>
    </lineage>
</organism>
<accession>A0A847UGH7</accession>
<dbReference type="AlphaFoldDB" id="A0A847UGH7"/>
<proteinExistence type="predicted"/>
<feature type="transmembrane region" description="Helical" evidence="1">
    <location>
        <begin position="205"/>
        <end position="230"/>
    </location>
</feature>
<feature type="transmembrane region" description="Helical" evidence="1">
    <location>
        <begin position="176"/>
        <end position="193"/>
    </location>
</feature>
<keyword evidence="1" id="KW-0812">Transmembrane</keyword>
<feature type="transmembrane region" description="Helical" evidence="1">
    <location>
        <begin position="7"/>
        <end position="24"/>
    </location>
</feature>
<feature type="transmembrane region" description="Helical" evidence="1">
    <location>
        <begin position="314"/>
        <end position="332"/>
    </location>
</feature>
<feature type="transmembrane region" description="Helical" evidence="1">
    <location>
        <begin position="106"/>
        <end position="125"/>
    </location>
</feature>
<gene>
    <name evidence="2" type="ORF">GOC74_16795</name>
</gene>
<dbReference type="Proteomes" id="UP000608662">
    <property type="component" value="Unassembled WGS sequence"/>
</dbReference>
<evidence type="ECO:0000313" key="3">
    <source>
        <dbReference type="Proteomes" id="UP000608662"/>
    </source>
</evidence>
<feature type="transmembrane region" description="Helical" evidence="1">
    <location>
        <begin position="155"/>
        <end position="170"/>
    </location>
</feature>
<reference evidence="2" key="1">
    <citation type="submission" date="2019-12" db="EMBL/GenBank/DDBJ databases">
        <title>Whole-genome sequence of Halomicrobium mukohataei pws1.</title>
        <authorList>
            <person name="Verma D.K."/>
            <person name="Gopal K."/>
            <person name="Prasad E.S."/>
        </authorList>
    </citation>
    <scope>NUCLEOTIDE SEQUENCE</scope>
    <source>
        <strain evidence="2">Pws1</strain>
    </source>
</reference>
<evidence type="ECO:0000256" key="1">
    <source>
        <dbReference type="SAM" id="Phobius"/>
    </source>
</evidence>
<feature type="transmembrane region" description="Helical" evidence="1">
    <location>
        <begin position="80"/>
        <end position="99"/>
    </location>
</feature>
<feature type="transmembrane region" description="Helical" evidence="1">
    <location>
        <begin position="375"/>
        <end position="396"/>
    </location>
</feature>
<feature type="transmembrane region" description="Helical" evidence="1">
    <location>
        <begin position="131"/>
        <end position="148"/>
    </location>
</feature>
<sequence>MTRFQKIIISVVVLLFTTIFYFSYGNVNPHGPFLYRSLIPASQVDPRFDSIRQVILSASDTKPLINSFIRIVQELLDRRLVWKSIPSAVFFIPAVFVLLRRARSEIRIVGVFASIAGPLLAISYTFVFQRYLINILATYTFLILIITYNDSNRSLPIISISTLLSVVIWLNHYSYWIFFAMIVFFLISVRSINEKRLKLPFIIPIFAPIIIYPSPVGAYLSVLPTLGFVVSELLSGDLTSILDISKGTTISNPAMTIESAQSEPSWYSPVLHLLYIFPLSLLILCWIYINKKKINSENGGFTEFLGFYDSERQIFWAVSASFLCTSVLYIIIGYSFRILTLWPIVFPIFLNDLWRGFQISPLPKGSLYSQSQKTVAVIIIAVVIISTLHIGVIFPVQYVNDDRASKASEEQIAGSQFAEYISMNDKIYTDLLHKSVILIEVNNRMAITGRGASVDDGFAQVDQNIAVLYDSYFYQEGYVLTTINNSQGALFRGVTTERSTGTSHDRNCNRIYHNGEDVWYTSC</sequence>
<keyword evidence="1" id="KW-1133">Transmembrane helix</keyword>
<dbReference type="RefSeq" id="WP_170095241.1">
    <property type="nucleotide sequence ID" value="NZ_WOYG01000001.1"/>
</dbReference>